<name>A0A9D4ZAK4_ADICA</name>
<dbReference type="GO" id="GO:0003677">
    <property type="term" value="F:DNA binding"/>
    <property type="evidence" value="ECO:0007669"/>
    <property type="project" value="InterPro"/>
</dbReference>
<dbReference type="PANTHER" id="PTHR31499">
    <property type="entry name" value="MYB FAMILY TRANSCRIPTION FACTOR PHL11"/>
    <property type="match status" value="1"/>
</dbReference>
<evidence type="ECO:0000313" key="7">
    <source>
        <dbReference type="Proteomes" id="UP000886520"/>
    </source>
</evidence>
<dbReference type="InterPro" id="IPR009057">
    <property type="entry name" value="Homeodomain-like_sf"/>
</dbReference>
<organism evidence="6 7">
    <name type="scientific">Adiantum capillus-veneris</name>
    <name type="common">Maidenhair fern</name>
    <dbReference type="NCBI Taxonomy" id="13818"/>
    <lineage>
        <taxon>Eukaryota</taxon>
        <taxon>Viridiplantae</taxon>
        <taxon>Streptophyta</taxon>
        <taxon>Embryophyta</taxon>
        <taxon>Tracheophyta</taxon>
        <taxon>Polypodiopsida</taxon>
        <taxon>Polypodiidae</taxon>
        <taxon>Polypodiales</taxon>
        <taxon>Pteridineae</taxon>
        <taxon>Pteridaceae</taxon>
        <taxon>Vittarioideae</taxon>
        <taxon>Adiantum</taxon>
    </lineage>
</organism>
<dbReference type="SUPFAM" id="SSF46689">
    <property type="entry name" value="Homeodomain-like"/>
    <property type="match status" value="1"/>
</dbReference>
<dbReference type="Proteomes" id="UP000886520">
    <property type="component" value="Chromosome 16"/>
</dbReference>
<proteinExistence type="predicted"/>
<gene>
    <name evidence="6" type="ORF">GOP47_0016244</name>
</gene>
<dbReference type="EMBL" id="JABFUD020000016">
    <property type="protein sequence ID" value="KAI5067899.1"/>
    <property type="molecule type" value="Genomic_DNA"/>
</dbReference>
<evidence type="ECO:0000259" key="5">
    <source>
        <dbReference type="PROSITE" id="PS51294"/>
    </source>
</evidence>
<dbReference type="InterPro" id="IPR025756">
    <property type="entry name" value="Myb_CC_LHEQLE"/>
</dbReference>
<dbReference type="InterPro" id="IPR046955">
    <property type="entry name" value="PHR1-like"/>
</dbReference>
<accession>A0A9D4ZAK4</accession>
<evidence type="ECO:0000256" key="2">
    <source>
        <dbReference type="ARBA" id="ARBA00023163"/>
    </source>
</evidence>
<dbReference type="Pfam" id="PF14379">
    <property type="entry name" value="Myb_CC_LHEQLE"/>
    <property type="match status" value="1"/>
</dbReference>
<dbReference type="InterPro" id="IPR006447">
    <property type="entry name" value="Myb_dom_plants"/>
</dbReference>
<keyword evidence="2" id="KW-0804">Transcription</keyword>
<feature type="domain" description="HTH myb-type" evidence="5">
    <location>
        <begin position="5"/>
        <end position="65"/>
    </location>
</feature>
<dbReference type="AlphaFoldDB" id="A0A9D4ZAK4"/>
<dbReference type="GO" id="GO:0003700">
    <property type="term" value="F:DNA-binding transcription factor activity"/>
    <property type="evidence" value="ECO:0007669"/>
    <property type="project" value="InterPro"/>
</dbReference>
<feature type="region of interest" description="Disordered" evidence="4">
    <location>
        <begin position="221"/>
        <end position="246"/>
    </location>
</feature>
<feature type="compositionally biased region" description="Basic and acidic residues" evidence="4">
    <location>
        <begin position="66"/>
        <end position="76"/>
    </location>
</feature>
<keyword evidence="3" id="KW-0539">Nucleus</keyword>
<dbReference type="InterPro" id="IPR017930">
    <property type="entry name" value="Myb_dom"/>
</dbReference>
<dbReference type="NCBIfam" id="TIGR01557">
    <property type="entry name" value="myb_SHAQKYF"/>
    <property type="match status" value="1"/>
</dbReference>
<dbReference type="InterPro" id="IPR001005">
    <property type="entry name" value="SANT/Myb"/>
</dbReference>
<evidence type="ECO:0000256" key="3">
    <source>
        <dbReference type="ARBA" id="ARBA00023242"/>
    </source>
</evidence>
<evidence type="ECO:0000256" key="4">
    <source>
        <dbReference type="SAM" id="MobiDB-lite"/>
    </source>
</evidence>
<comment type="caution">
    <text evidence="6">The sequence shown here is derived from an EMBL/GenBank/DDBJ whole genome shotgun (WGS) entry which is preliminary data.</text>
</comment>
<dbReference type="Gene3D" id="1.10.10.60">
    <property type="entry name" value="Homeodomain-like"/>
    <property type="match status" value="1"/>
</dbReference>
<keyword evidence="1" id="KW-0805">Transcription regulation</keyword>
<evidence type="ECO:0000313" key="6">
    <source>
        <dbReference type="EMBL" id="KAI5067899.1"/>
    </source>
</evidence>
<protein>
    <recommendedName>
        <fullName evidence="5">HTH myb-type domain-containing protein</fullName>
    </recommendedName>
</protein>
<dbReference type="Pfam" id="PF00249">
    <property type="entry name" value="Myb_DNA-binding"/>
    <property type="match status" value="1"/>
</dbReference>
<dbReference type="PANTHER" id="PTHR31499:SF43">
    <property type="entry name" value="MYB FAMILY TRANSCRIPTION FACTOR APL"/>
    <property type="match status" value="1"/>
</dbReference>
<sequence length="311" mass="33893">MGTSADPKPRLRWTPDLHDRFVDAVTQLGGAEKATPKSVMKIMNVKGLTLYHLKSHLQKYRLSKQPQKDPSREATKEAGTSEDAHVIKSALGAQKSNEGAEITNALKAQMDLQKQLQEQLEVQKRLQMRIEAQSRYLQSILEKAEAAFAYEATASAELKTVRAELADLASNVTNECEIAPYGAFPLLSPTAVLAQQLEMVCTSGGGDDNVAANLQATAAENRSPSVAFSQNSTSGRNDEGSFRNGRLQSHIRDGMPVFWSNEQAGFKGVAHSCNADESQGSCTRTVEIPSNMRTVPQSRLAWKDISSSCPK</sequence>
<dbReference type="FunFam" id="1.10.10.60:FF:000002">
    <property type="entry name" value="Myb family transcription factor"/>
    <property type="match status" value="1"/>
</dbReference>
<feature type="compositionally biased region" description="Polar residues" evidence="4">
    <location>
        <begin position="221"/>
        <end position="235"/>
    </location>
</feature>
<evidence type="ECO:0000256" key="1">
    <source>
        <dbReference type="ARBA" id="ARBA00023015"/>
    </source>
</evidence>
<dbReference type="PROSITE" id="PS51294">
    <property type="entry name" value="HTH_MYB"/>
    <property type="match status" value="1"/>
</dbReference>
<keyword evidence="7" id="KW-1185">Reference proteome</keyword>
<feature type="region of interest" description="Disordered" evidence="4">
    <location>
        <begin position="61"/>
        <end position="85"/>
    </location>
</feature>
<reference evidence="6" key="1">
    <citation type="submission" date="2021-01" db="EMBL/GenBank/DDBJ databases">
        <title>Adiantum capillus-veneris genome.</title>
        <authorList>
            <person name="Fang Y."/>
            <person name="Liao Q."/>
        </authorList>
    </citation>
    <scope>NUCLEOTIDE SEQUENCE</scope>
    <source>
        <strain evidence="6">H3</strain>
        <tissue evidence="6">Leaf</tissue>
    </source>
</reference>
<dbReference type="OrthoDB" id="551907at2759"/>